<gene>
    <name evidence="1" type="ORF">ACAOBT_LOCUS13563</name>
</gene>
<dbReference type="EMBL" id="CAKOFQ010006882">
    <property type="protein sequence ID" value="CAH1979660.1"/>
    <property type="molecule type" value="Genomic_DNA"/>
</dbReference>
<proteinExistence type="predicted"/>
<name>A0A9P0PC60_ACAOB</name>
<protein>
    <submittedName>
        <fullName evidence="1">Uncharacterized protein</fullName>
    </submittedName>
</protein>
<evidence type="ECO:0000313" key="2">
    <source>
        <dbReference type="Proteomes" id="UP001152888"/>
    </source>
</evidence>
<evidence type="ECO:0000313" key="1">
    <source>
        <dbReference type="EMBL" id="CAH1979660.1"/>
    </source>
</evidence>
<sequence length="68" mass="7734">MMSEALQLLSSGKANDTWSKNAEFLELRRKPLLTFEQEGELGARILKLSRSELPLTPKSVRRSFGNKQ</sequence>
<keyword evidence="2" id="KW-1185">Reference proteome</keyword>
<comment type="caution">
    <text evidence="1">The sequence shown here is derived from an EMBL/GenBank/DDBJ whole genome shotgun (WGS) entry which is preliminary data.</text>
</comment>
<dbReference type="Proteomes" id="UP001152888">
    <property type="component" value="Unassembled WGS sequence"/>
</dbReference>
<reference evidence="1" key="1">
    <citation type="submission" date="2022-03" db="EMBL/GenBank/DDBJ databases">
        <authorList>
            <person name="Sayadi A."/>
        </authorList>
    </citation>
    <scope>NUCLEOTIDE SEQUENCE</scope>
</reference>
<organism evidence="1 2">
    <name type="scientific">Acanthoscelides obtectus</name>
    <name type="common">Bean weevil</name>
    <name type="synonym">Bruchus obtectus</name>
    <dbReference type="NCBI Taxonomy" id="200917"/>
    <lineage>
        <taxon>Eukaryota</taxon>
        <taxon>Metazoa</taxon>
        <taxon>Ecdysozoa</taxon>
        <taxon>Arthropoda</taxon>
        <taxon>Hexapoda</taxon>
        <taxon>Insecta</taxon>
        <taxon>Pterygota</taxon>
        <taxon>Neoptera</taxon>
        <taxon>Endopterygota</taxon>
        <taxon>Coleoptera</taxon>
        <taxon>Polyphaga</taxon>
        <taxon>Cucujiformia</taxon>
        <taxon>Chrysomeloidea</taxon>
        <taxon>Chrysomelidae</taxon>
        <taxon>Bruchinae</taxon>
        <taxon>Bruchini</taxon>
        <taxon>Acanthoscelides</taxon>
    </lineage>
</organism>
<dbReference type="AlphaFoldDB" id="A0A9P0PC60"/>
<accession>A0A9P0PC60</accession>